<dbReference type="Gene3D" id="3.10.450.50">
    <property type="match status" value="1"/>
</dbReference>
<keyword evidence="3" id="KW-1185">Reference proteome</keyword>
<dbReference type="Proteomes" id="UP001595604">
    <property type="component" value="Unassembled WGS sequence"/>
</dbReference>
<evidence type="ECO:0000313" key="3">
    <source>
        <dbReference type="Proteomes" id="UP001595604"/>
    </source>
</evidence>
<evidence type="ECO:0000313" key="2">
    <source>
        <dbReference type="EMBL" id="MFC3172780.1"/>
    </source>
</evidence>
<dbReference type="CDD" id="cd00531">
    <property type="entry name" value="NTF2_like"/>
    <property type="match status" value="1"/>
</dbReference>
<dbReference type="Pfam" id="PF13577">
    <property type="entry name" value="SnoaL_4"/>
    <property type="match status" value="1"/>
</dbReference>
<dbReference type="RefSeq" id="WP_379508177.1">
    <property type="nucleotide sequence ID" value="NZ_JBHRTQ010000001.1"/>
</dbReference>
<name>A0ABV7IMH0_9SPHN</name>
<dbReference type="InterPro" id="IPR037401">
    <property type="entry name" value="SnoaL-like"/>
</dbReference>
<proteinExistence type="predicted"/>
<dbReference type="SUPFAM" id="SSF54427">
    <property type="entry name" value="NTF2-like"/>
    <property type="match status" value="1"/>
</dbReference>
<comment type="caution">
    <text evidence="2">The sequence shown here is derived from an EMBL/GenBank/DDBJ whole genome shotgun (WGS) entry which is preliminary data.</text>
</comment>
<sequence length="148" mass="16965">MRDIQELMDRLAIRELIEKYTVCVTRRDWDGMISCFLEDGRWITSVGHDLAGVAAIREGIMAAVAPRKFLMQMTHGMTIDRLDADSAETTSILHEFAVEDSIFVLGTYHDQLAKVGGEWKFRERFFQVHYMDMGAQPGQVMVDYATLR</sequence>
<accession>A0ABV7IMH0</accession>
<protein>
    <submittedName>
        <fullName evidence="2">Nuclear transport factor 2 family protein</fullName>
    </submittedName>
</protein>
<dbReference type="InterPro" id="IPR032710">
    <property type="entry name" value="NTF2-like_dom_sf"/>
</dbReference>
<feature type="domain" description="SnoaL-like" evidence="1">
    <location>
        <begin position="5"/>
        <end position="124"/>
    </location>
</feature>
<evidence type="ECO:0000259" key="1">
    <source>
        <dbReference type="Pfam" id="PF13577"/>
    </source>
</evidence>
<gene>
    <name evidence="2" type="ORF">ACFOD9_00795</name>
</gene>
<reference evidence="3" key="1">
    <citation type="journal article" date="2019" name="Int. J. Syst. Evol. Microbiol.">
        <title>The Global Catalogue of Microorganisms (GCM) 10K type strain sequencing project: providing services to taxonomists for standard genome sequencing and annotation.</title>
        <authorList>
            <consortium name="The Broad Institute Genomics Platform"/>
            <consortium name="The Broad Institute Genome Sequencing Center for Infectious Disease"/>
            <person name="Wu L."/>
            <person name="Ma J."/>
        </authorList>
    </citation>
    <scope>NUCLEOTIDE SEQUENCE [LARGE SCALE GENOMIC DNA]</scope>
    <source>
        <strain evidence="3">KCTC 42984</strain>
    </source>
</reference>
<organism evidence="2 3">
    <name type="scientific">Novosphingobium bradum</name>
    <dbReference type="NCBI Taxonomy" id="1737444"/>
    <lineage>
        <taxon>Bacteria</taxon>
        <taxon>Pseudomonadati</taxon>
        <taxon>Pseudomonadota</taxon>
        <taxon>Alphaproteobacteria</taxon>
        <taxon>Sphingomonadales</taxon>
        <taxon>Sphingomonadaceae</taxon>
        <taxon>Novosphingobium</taxon>
    </lineage>
</organism>
<dbReference type="EMBL" id="JBHRTQ010000001">
    <property type="protein sequence ID" value="MFC3172780.1"/>
    <property type="molecule type" value="Genomic_DNA"/>
</dbReference>